<sequence>MNNTKFTETEVNSMRNRLQKLIQTLQNNKEQVPAKVLQTKYKKSYFSLIDTLKQISSDYAGYLILHDIRIHRAYLDEVTALIKRLMDSAGILPQLSAAVFQQYDINQFEALAESLRTGIKEELDLFYGRYSCLLFSEKCLEDPAIIPEIYCPVNGCFWLDGKWIPAEDTEKTHSDKSVHS</sequence>
<comment type="caution">
    <text evidence="1">The sequence shown here is derived from an EMBL/GenBank/DDBJ whole genome shotgun (WGS) entry which is preliminary data.</text>
</comment>
<reference evidence="1 2" key="1">
    <citation type="submission" date="2016-07" db="EMBL/GenBank/DDBJ databases">
        <title>Characterization of isolates of Eisenbergiella tayi derived from blood cultures, using whole genome sequencing.</title>
        <authorList>
            <person name="Burdz T."/>
            <person name="Wiebe D."/>
            <person name="Huynh C."/>
            <person name="Bernard K."/>
        </authorList>
    </citation>
    <scope>NUCLEOTIDE SEQUENCE [LARGE SCALE GENOMIC DNA]</scope>
    <source>
        <strain evidence="1 2">NML 120489</strain>
    </source>
</reference>
<dbReference type="RefSeq" id="WP_069156273.1">
    <property type="nucleotide sequence ID" value="NZ_DAWDRA010000024.1"/>
</dbReference>
<proteinExistence type="predicted"/>
<evidence type="ECO:0000313" key="2">
    <source>
        <dbReference type="Proteomes" id="UP000095003"/>
    </source>
</evidence>
<name>A0A1E3AYK5_9FIRM</name>
<gene>
    <name evidence="1" type="ORF">BEH84_01506</name>
</gene>
<organism evidence="1 2">
    <name type="scientific">Eisenbergiella tayi</name>
    <dbReference type="NCBI Taxonomy" id="1432052"/>
    <lineage>
        <taxon>Bacteria</taxon>
        <taxon>Bacillati</taxon>
        <taxon>Bacillota</taxon>
        <taxon>Clostridia</taxon>
        <taxon>Lachnospirales</taxon>
        <taxon>Lachnospiraceae</taxon>
        <taxon>Eisenbergiella</taxon>
    </lineage>
</organism>
<evidence type="ECO:0000313" key="1">
    <source>
        <dbReference type="EMBL" id="ODM13787.1"/>
    </source>
</evidence>
<dbReference type="AlphaFoldDB" id="A0A1E3AYK5"/>
<dbReference type="Proteomes" id="UP000095003">
    <property type="component" value="Unassembled WGS sequence"/>
</dbReference>
<accession>A0A1E3AYK5</accession>
<protein>
    <submittedName>
        <fullName evidence="1">Uncharacterized protein</fullName>
    </submittedName>
</protein>
<dbReference type="EMBL" id="MCGI01000001">
    <property type="protein sequence ID" value="ODM13787.1"/>
    <property type="molecule type" value="Genomic_DNA"/>
</dbReference>